<sequence>MVEKIDGVVPAILPPNYTPSSQPLQTTLILGLIPESNLLSKLGFQSQESKFGFKIEDLDSMYRKKENVMSSYNTNKTRNEISETWEFKVQKLHQMAPMSLTTVLFL</sequence>
<comment type="caution">
    <text evidence="1">The sequence shown here is derived from an EMBL/GenBank/DDBJ whole genome shotgun (WGS) entry which is preliminary data.</text>
</comment>
<protein>
    <submittedName>
        <fullName evidence="1">Uncharacterized protein</fullName>
    </submittedName>
</protein>
<name>A0A7J7SIL9_RHIFE</name>
<dbReference type="AlphaFoldDB" id="A0A7J7SIL9"/>
<dbReference type="Proteomes" id="UP000585614">
    <property type="component" value="Unassembled WGS sequence"/>
</dbReference>
<accession>A0A7J7SIL9</accession>
<organism evidence="1 2">
    <name type="scientific">Rhinolophus ferrumequinum</name>
    <name type="common">Greater horseshoe bat</name>
    <dbReference type="NCBI Taxonomy" id="59479"/>
    <lineage>
        <taxon>Eukaryota</taxon>
        <taxon>Metazoa</taxon>
        <taxon>Chordata</taxon>
        <taxon>Craniata</taxon>
        <taxon>Vertebrata</taxon>
        <taxon>Euteleostomi</taxon>
        <taxon>Mammalia</taxon>
        <taxon>Eutheria</taxon>
        <taxon>Laurasiatheria</taxon>
        <taxon>Chiroptera</taxon>
        <taxon>Yinpterochiroptera</taxon>
        <taxon>Rhinolophoidea</taxon>
        <taxon>Rhinolophidae</taxon>
        <taxon>Rhinolophinae</taxon>
        <taxon>Rhinolophus</taxon>
    </lineage>
</organism>
<evidence type="ECO:0000313" key="2">
    <source>
        <dbReference type="Proteomes" id="UP000585614"/>
    </source>
</evidence>
<reference evidence="1 2" key="1">
    <citation type="journal article" date="2020" name="Nature">
        <title>Six reference-quality genomes reveal evolution of bat adaptations.</title>
        <authorList>
            <person name="Jebb D."/>
            <person name="Huang Z."/>
            <person name="Pippel M."/>
            <person name="Hughes G.M."/>
            <person name="Lavrichenko K."/>
            <person name="Devanna P."/>
            <person name="Winkler S."/>
            <person name="Jermiin L.S."/>
            <person name="Skirmuntt E.C."/>
            <person name="Katzourakis A."/>
            <person name="Burkitt-Gray L."/>
            <person name="Ray D.A."/>
            <person name="Sullivan K.A.M."/>
            <person name="Roscito J.G."/>
            <person name="Kirilenko B.M."/>
            <person name="Davalos L.M."/>
            <person name="Corthals A.P."/>
            <person name="Power M.L."/>
            <person name="Jones G."/>
            <person name="Ransome R.D."/>
            <person name="Dechmann D.K.N."/>
            <person name="Locatelli A.G."/>
            <person name="Puechmaille S.J."/>
            <person name="Fedrigo O."/>
            <person name="Jarvis E.D."/>
            <person name="Hiller M."/>
            <person name="Vernes S.C."/>
            <person name="Myers E.W."/>
            <person name="Teeling E.C."/>
        </authorList>
    </citation>
    <scope>NUCLEOTIDE SEQUENCE [LARGE SCALE GENOMIC DNA]</scope>
    <source>
        <strain evidence="1">MRhiFer1</strain>
        <tissue evidence="1">Lung</tissue>
    </source>
</reference>
<gene>
    <name evidence="1" type="ORF">mRhiFer1_004223</name>
</gene>
<evidence type="ECO:0000313" key="1">
    <source>
        <dbReference type="EMBL" id="KAF6287937.1"/>
    </source>
</evidence>
<proteinExistence type="predicted"/>
<dbReference type="EMBL" id="JACAGC010000022">
    <property type="protein sequence ID" value="KAF6287937.1"/>
    <property type="molecule type" value="Genomic_DNA"/>
</dbReference>